<protein>
    <submittedName>
        <fullName evidence="2">Uncharacterized protein</fullName>
    </submittedName>
</protein>
<keyword evidence="3" id="KW-1185">Reference proteome</keyword>
<gene>
    <name evidence="2" type="ORF">SAMN04489710_11585</name>
</gene>
<feature type="compositionally biased region" description="Low complexity" evidence="1">
    <location>
        <begin position="8"/>
        <end position="17"/>
    </location>
</feature>
<proteinExistence type="predicted"/>
<organism evidence="2 3">
    <name type="scientific">Paracidovorax konjaci</name>
    <dbReference type="NCBI Taxonomy" id="32040"/>
    <lineage>
        <taxon>Bacteria</taxon>
        <taxon>Pseudomonadati</taxon>
        <taxon>Pseudomonadota</taxon>
        <taxon>Betaproteobacteria</taxon>
        <taxon>Burkholderiales</taxon>
        <taxon>Comamonadaceae</taxon>
        <taxon>Paracidovorax</taxon>
    </lineage>
</organism>
<evidence type="ECO:0000313" key="2">
    <source>
        <dbReference type="EMBL" id="SFE13665.1"/>
    </source>
</evidence>
<feature type="compositionally biased region" description="Basic and acidic residues" evidence="1">
    <location>
        <begin position="130"/>
        <end position="139"/>
    </location>
</feature>
<reference evidence="3" key="1">
    <citation type="submission" date="2016-10" db="EMBL/GenBank/DDBJ databases">
        <authorList>
            <person name="Varghese N."/>
            <person name="Submissions S."/>
        </authorList>
    </citation>
    <scope>NUCLEOTIDE SEQUENCE [LARGE SCALE GENOMIC DNA]</scope>
    <source>
        <strain evidence="3">DSM 7481</strain>
    </source>
</reference>
<dbReference type="Proteomes" id="UP000199517">
    <property type="component" value="Unassembled WGS sequence"/>
</dbReference>
<feature type="compositionally biased region" description="Low complexity" evidence="1">
    <location>
        <begin position="140"/>
        <end position="149"/>
    </location>
</feature>
<evidence type="ECO:0000313" key="3">
    <source>
        <dbReference type="Proteomes" id="UP000199517"/>
    </source>
</evidence>
<sequence>MVSPLRTAPSSAAARPHPAADAKGKNAPASTPRHSASTSFSGPISPRQASGGARPASARKSLKDAGGTQQQQQQRGLENATSARTSPAFGDSPLYGQDDASIEQLLEGLRDDGVLQKHSIPNADTGPALAREDFLKEAPRPAGKAPAGADNGSIRWAPDANLASLTWQQISQRQRWDMRVAFLQQNDAKGMELWTASRDGNATAQIALEDHLLLKQYATKPFRFPPKPHHHARAAENRPPEPTPASLASFEADFQEYKKGTAGHRGPSYMDQVMSGKIQPPALPRGGSDGSGPSSPAPADTPADTPRHRGD</sequence>
<feature type="compositionally biased region" description="Low complexity" evidence="1">
    <location>
        <begin position="291"/>
        <end position="304"/>
    </location>
</feature>
<dbReference type="AlphaFoldDB" id="A0A1I1Y1T6"/>
<dbReference type="RefSeq" id="WP_092956054.1">
    <property type="nucleotide sequence ID" value="NZ_FOMQ01000015.1"/>
</dbReference>
<feature type="region of interest" description="Disordered" evidence="1">
    <location>
        <begin position="221"/>
        <end position="311"/>
    </location>
</feature>
<feature type="region of interest" description="Disordered" evidence="1">
    <location>
        <begin position="1"/>
        <end position="103"/>
    </location>
</feature>
<accession>A0A1I1Y1T6</accession>
<name>A0A1I1Y1T6_9BURK</name>
<feature type="compositionally biased region" description="Polar residues" evidence="1">
    <location>
        <begin position="75"/>
        <end position="85"/>
    </location>
</feature>
<dbReference type="EMBL" id="FOMQ01000015">
    <property type="protein sequence ID" value="SFE13665.1"/>
    <property type="molecule type" value="Genomic_DNA"/>
</dbReference>
<evidence type="ECO:0000256" key="1">
    <source>
        <dbReference type="SAM" id="MobiDB-lite"/>
    </source>
</evidence>
<feature type="region of interest" description="Disordered" evidence="1">
    <location>
        <begin position="117"/>
        <end position="154"/>
    </location>
</feature>
<feature type="compositionally biased region" description="Polar residues" evidence="1">
    <location>
        <begin position="28"/>
        <end position="42"/>
    </location>
</feature>